<sequence>MDGPTHTYTPTSQKLGPVRATTSLDEGTPQSASTMANTQPQASGPFSGSDSCFDSPTTVSSTASTLLWRGRTDTAESAPASTEALKRESSVSAKKVNANSYCGRHSKEFLFGGKGFGDLWRAVTKK</sequence>
<proteinExistence type="predicted"/>
<reference evidence="2" key="1">
    <citation type="journal article" date="2023" name="Mol. Phylogenet. Evol.">
        <title>Genome-scale phylogeny and comparative genomics of the fungal order Sordariales.</title>
        <authorList>
            <person name="Hensen N."/>
            <person name="Bonometti L."/>
            <person name="Westerberg I."/>
            <person name="Brannstrom I.O."/>
            <person name="Guillou S."/>
            <person name="Cros-Aarteil S."/>
            <person name="Calhoun S."/>
            <person name="Haridas S."/>
            <person name="Kuo A."/>
            <person name="Mondo S."/>
            <person name="Pangilinan J."/>
            <person name="Riley R."/>
            <person name="LaButti K."/>
            <person name="Andreopoulos B."/>
            <person name="Lipzen A."/>
            <person name="Chen C."/>
            <person name="Yan M."/>
            <person name="Daum C."/>
            <person name="Ng V."/>
            <person name="Clum A."/>
            <person name="Steindorff A."/>
            <person name="Ohm R.A."/>
            <person name="Martin F."/>
            <person name="Silar P."/>
            <person name="Natvig D.O."/>
            <person name="Lalanne C."/>
            <person name="Gautier V."/>
            <person name="Ament-Velasquez S.L."/>
            <person name="Kruys A."/>
            <person name="Hutchinson M.I."/>
            <person name="Powell A.J."/>
            <person name="Barry K."/>
            <person name="Miller A.N."/>
            <person name="Grigoriev I.V."/>
            <person name="Debuchy R."/>
            <person name="Gladieux P."/>
            <person name="Hiltunen Thoren M."/>
            <person name="Johannesson H."/>
        </authorList>
    </citation>
    <scope>NUCLEOTIDE SEQUENCE</scope>
    <source>
        <strain evidence="2">CBS 168.71</strain>
    </source>
</reference>
<evidence type="ECO:0000313" key="2">
    <source>
        <dbReference type="EMBL" id="KAK3295819.1"/>
    </source>
</evidence>
<keyword evidence="3" id="KW-1185">Reference proteome</keyword>
<organism evidence="2 3">
    <name type="scientific">Chaetomium fimeti</name>
    <dbReference type="NCBI Taxonomy" id="1854472"/>
    <lineage>
        <taxon>Eukaryota</taxon>
        <taxon>Fungi</taxon>
        <taxon>Dikarya</taxon>
        <taxon>Ascomycota</taxon>
        <taxon>Pezizomycotina</taxon>
        <taxon>Sordariomycetes</taxon>
        <taxon>Sordariomycetidae</taxon>
        <taxon>Sordariales</taxon>
        <taxon>Chaetomiaceae</taxon>
        <taxon>Chaetomium</taxon>
    </lineage>
</organism>
<evidence type="ECO:0000313" key="3">
    <source>
        <dbReference type="Proteomes" id="UP001278766"/>
    </source>
</evidence>
<accession>A0AAE0LT28</accession>
<reference evidence="2" key="2">
    <citation type="submission" date="2023-06" db="EMBL/GenBank/DDBJ databases">
        <authorList>
            <consortium name="Lawrence Berkeley National Laboratory"/>
            <person name="Haridas S."/>
            <person name="Hensen N."/>
            <person name="Bonometti L."/>
            <person name="Westerberg I."/>
            <person name="Brannstrom I.O."/>
            <person name="Guillou S."/>
            <person name="Cros-Aarteil S."/>
            <person name="Calhoun S."/>
            <person name="Kuo A."/>
            <person name="Mondo S."/>
            <person name="Pangilinan J."/>
            <person name="Riley R."/>
            <person name="Labutti K."/>
            <person name="Andreopoulos B."/>
            <person name="Lipzen A."/>
            <person name="Chen C."/>
            <person name="Yanf M."/>
            <person name="Daum C."/>
            <person name="Ng V."/>
            <person name="Clum A."/>
            <person name="Steindorff A."/>
            <person name="Ohm R."/>
            <person name="Martin F."/>
            <person name="Silar P."/>
            <person name="Natvig D."/>
            <person name="Lalanne C."/>
            <person name="Gautier V."/>
            <person name="Ament-Velasquez S.L."/>
            <person name="Kruys A."/>
            <person name="Hutchinson M.I."/>
            <person name="Powell A.J."/>
            <person name="Barry K."/>
            <person name="Miller A.N."/>
            <person name="Grigoriev I.V."/>
            <person name="Debuchy R."/>
            <person name="Gladieux P."/>
            <person name="Thoren M.H."/>
            <person name="Johannesson H."/>
        </authorList>
    </citation>
    <scope>NUCLEOTIDE SEQUENCE</scope>
    <source>
        <strain evidence="2">CBS 168.71</strain>
    </source>
</reference>
<feature type="compositionally biased region" description="Polar residues" evidence="1">
    <location>
        <begin position="1"/>
        <end position="65"/>
    </location>
</feature>
<name>A0AAE0LT28_9PEZI</name>
<evidence type="ECO:0000256" key="1">
    <source>
        <dbReference type="SAM" id="MobiDB-lite"/>
    </source>
</evidence>
<dbReference type="Proteomes" id="UP001278766">
    <property type="component" value="Unassembled WGS sequence"/>
</dbReference>
<dbReference type="GeneID" id="87837453"/>
<protein>
    <submittedName>
        <fullName evidence="2">Uncharacterized protein</fullName>
    </submittedName>
</protein>
<dbReference type="RefSeq" id="XP_062659333.1">
    <property type="nucleotide sequence ID" value="XM_062800505.1"/>
</dbReference>
<dbReference type="EMBL" id="JAUEPN010000004">
    <property type="protein sequence ID" value="KAK3295819.1"/>
    <property type="molecule type" value="Genomic_DNA"/>
</dbReference>
<dbReference type="AlphaFoldDB" id="A0AAE0LT28"/>
<gene>
    <name evidence="2" type="ORF">B0H64DRAFT_321324</name>
</gene>
<feature type="region of interest" description="Disordered" evidence="1">
    <location>
        <begin position="1"/>
        <end position="90"/>
    </location>
</feature>
<comment type="caution">
    <text evidence="2">The sequence shown here is derived from an EMBL/GenBank/DDBJ whole genome shotgun (WGS) entry which is preliminary data.</text>
</comment>